<evidence type="ECO:0000313" key="3">
    <source>
        <dbReference type="Proteomes" id="UP000217790"/>
    </source>
</evidence>
<feature type="compositionally biased region" description="Polar residues" evidence="1">
    <location>
        <begin position="47"/>
        <end position="57"/>
    </location>
</feature>
<dbReference type="Proteomes" id="UP000217790">
    <property type="component" value="Unassembled WGS sequence"/>
</dbReference>
<organism evidence="2 3">
    <name type="scientific">Armillaria gallica</name>
    <name type="common">Bulbous honey fungus</name>
    <name type="synonym">Armillaria bulbosa</name>
    <dbReference type="NCBI Taxonomy" id="47427"/>
    <lineage>
        <taxon>Eukaryota</taxon>
        <taxon>Fungi</taxon>
        <taxon>Dikarya</taxon>
        <taxon>Basidiomycota</taxon>
        <taxon>Agaricomycotina</taxon>
        <taxon>Agaricomycetes</taxon>
        <taxon>Agaricomycetidae</taxon>
        <taxon>Agaricales</taxon>
        <taxon>Marasmiineae</taxon>
        <taxon>Physalacriaceae</taxon>
        <taxon>Armillaria</taxon>
    </lineage>
</organism>
<evidence type="ECO:0000313" key="2">
    <source>
        <dbReference type="EMBL" id="PBK81019.1"/>
    </source>
</evidence>
<feature type="compositionally biased region" description="Acidic residues" evidence="1">
    <location>
        <begin position="149"/>
        <end position="159"/>
    </location>
</feature>
<feature type="compositionally biased region" description="Polar residues" evidence="1">
    <location>
        <begin position="162"/>
        <end position="187"/>
    </location>
</feature>
<dbReference type="AlphaFoldDB" id="A0A2H3CD44"/>
<feature type="compositionally biased region" description="Polar residues" evidence="1">
    <location>
        <begin position="91"/>
        <end position="110"/>
    </location>
</feature>
<evidence type="ECO:0000256" key="1">
    <source>
        <dbReference type="SAM" id="MobiDB-lite"/>
    </source>
</evidence>
<protein>
    <submittedName>
        <fullName evidence="2">Uncharacterized protein</fullName>
    </submittedName>
</protein>
<dbReference type="InParanoid" id="A0A2H3CD44"/>
<gene>
    <name evidence="2" type="ORF">ARMGADRAFT_1039608</name>
</gene>
<name>A0A2H3CD44_ARMGA</name>
<feature type="region of interest" description="Disordered" evidence="1">
    <location>
        <begin position="1"/>
        <end position="199"/>
    </location>
</feature>
<sequence>MADDEPLTELLPAQSDPPKHQGQKPGTKNAPGTGKDATPIPIEEESQQSAPAISDTSMHAPKTKSRIPTWGGMKHLRHGKGSSLPNLHGVLSQTTTFASETNEPVQSESLNLIPDTSGLDSVDLSPNNVEDDEVDNAYGSDSKGKFPDDEFDDWDDEERSTDSGVASIQPTINPAPTVSNSTTSQKLNPKHRGRPGKSQASIQKWLEVYHTDQQQCLLPSHLL</sequence>
<keyword evidence="3" id="KW-1185">Reference proteome</keyword>
<reference evidence="3" key="1">
    <citation type="journal article" date="2017" name="Nat. Ecol. Evol.">
        <title>Genome expansion and lineage-specific genetic innovations in the forest pathogenic fungi Armillaria.</title>
        <authorList>
            <person name="Sipos G."/>
            <person name="Prasanna A.N."/>
            <person name="Walter M.C."/>
            <person name="O'Connor E."/>
            <person name="Balint B."/>
            <person name="Krizsan K."/>
            <person name="Kiss B."/>
            <person name="Hess J."/>
            <person name="Varga T."/>
            <person name="Slot J."/>
            <person name="Riley R."/>
            <person name="Boka B."/>
            <person name="Rigling D."/>
            <person name="Barry K."/>
            <person name="Lee J."/>
            <person name="Mihaltcheva S."/>
            <person name="LaButti K."/>
            <person name="Lipzen A."/>
            <person name="Waldron R."/>
            <person name="Moloney N.M."/>
            <person name="Sperisen C."/>
            <person name="Kredics L."/>
            <person name="Vagvoelgyi C."/>
            <person name="Patrignani A."/>
            <person name="Fitzpatrick D."/>
            <person name="Nagy I."/>
            <person name="Doyle S."/>
            <person name="Anderson J.B."/>
            <person name="Grigoriev I.V."/>
            <person name="Gueldener U."/>
            <person name="Muensterkoetter M."/>
            <person name="Nagy L.G."/>
        </authorList>
    </citation>
    <scope>NUCLEOTIDE SEQUENCE [LARGE SCALE GENOMIC DNA]</scope>
    <source>
        <strain evidence="3">Ar21-2</strain>
    </source>
</reference>
<accession>A0A2H3CD44</accession>
<proteinExistence type="predicted"/>
<dbReference type="EMBL" id="KZ293736">
    <property type="protein sequence ID" value="PBK81019.1"/>
    <property type="molecule type" value="Genomic_DNA"/>
</dbReference>